<protein>
    <submittedName>
        <fullName evidence="7">Cobalt ECF transporter T component CbiQ</fullName>
    </submittedName>
</protein>
<evidence type="ECO:0000256" key="4">
    <source>
        <dbReference type="ARBA" id="ARBA00022989"/>
    </source>
</evidence>
<organism evidence="7 8">
    <name type="scientific">Fusobacterium varium ATCC 27725</name>
    <dbReference type="NCBI Taxonomy" id="469618"/>
    <lineage>
        <taxon>Bacteria</taxon>
        <taxon>Fusobacteriati</taxon>
        <taxon>Fusobacteriota</taxon>
        <taxon>Fusobacteriia</taxon>
        <taxon>Fusobacteriales</taxon>
        <taxon>Fusobacteriaceae</taxon>
        <taxon>Fusobacterium</taxon>
    </lineage>
</organism>
<dbReference type="RefSeq" id="WP_005950583.1">
    <property type="nucleotide sequence ID" value="NZ_CP028103.1"/>
</dbReference>
<evidence type="ECO:0000256" key="1">
    <source>
        <dbReference type="ARBA" id="ARBA00004651"/>
    </source>
</evidence>
<evidence type="ECO:0000313" key="7">
    <source>
        <dbReference type="EMBL" id="AVQ32174.1"/>
    </source>
</evidence>
<keyword evidence="5 6" id="KW-0472">Membrane</keyword>
<dbReference type="PANTHER" id="PTHR34857:SF2">
    <property type="entry name" value="SLL0384 PROTEIN"/>
    <property type="match status" value="1"/>
</dbReference>
<name>A0ABN5JIT3_FUSVA</name>
<dbReference type="Proteomes" id="UP000241238">
    <property type="component" value="Chromosome"/>
</dbReference>
<dbReference type="CDD" id="cd16914">
    <property type="entry name" value="EcfT"/>
    <property type="match status" value="1"/>
</dbReference>
<dbReference type="GeneID" id="77469000"/>
<evidence type="ECO:0000256" key="2">
    <source>
        <dbReference type="ARBA" id="ARBA00022475"/>
    </source>
</evidence>
<dbReference type="NCBIfam" id="TIGR02454">
    <property type="entry name" value="ECF_T_CbiQ"/>
    <property type="match status" value="1"/>
</dbReference>
<keyword evidence="2" id="KW-1003">Cell membrane</keyword>
<feature type="transmembrane region" description="Helical" evidence="6">
    <location>
        <begin position="151"/>
        <end position="170"/>
    </location>
</feature>
<evidence type="ECO:0000256" key="3">
    <source>
        <dbReference type="ARBA" id="ARBA00022692"/>
    </source>
</evidence>
<keyword evidence="3 6" id="KW-0812">Transmembrane</keyword>
<sequence>MSKLNEAIHTIHYLDRMSLENKWINNIHPLVKLVVTFVYISVLISFNKYNLTGLAGMSIYIAVVFILGRISLRQSIKQLRGIIIILCIIGIANPFLDKKVLLDIGTVKITGGVISMATLIAKGVLSVLASYFLIATTSIENICYALRIIHIPKIFVTVVLLIYRYIILFLKEVERMTTAYELRAPNQKGIHIKVWGSMVGMLLLRSIDRAQTVYESMLLRGFDGEFKMKSSGESLLKSYIYCIFWVGAIIFFRLHQSDY</sequence>
<dbReference type="InterPro" id="IPR003339">
    <property type="entry name" value="ABC/ECF_trnsptr_transmembrane"/>
</dbReference>
<dbReference type="PANTHER" id="PTHR34857">
    <property type="entry name" value="SLL0384 PROTEIN"/>
    <property type="match status" value="1"/>
</dbReference>
<comment type="subcellular location">
    <subcellularLocation>
        <location evidence="1">Cell membrane</location>
        <topology evidence="1">Multi-pass membrane protein</topology>
    </subcellularLocation>
</comment>
<feature type="transmembrane region" description="Helical" evidence="6">
    <location>
        <begin position="52"/>
        <end position="72"/>
    </location>
</feature>
<feature type="transmembrane region" description="Helical" evidence="6">
    <location>
        <begin position="79"/>
        <end position="96"/>
    </location>
</feature>
<keyword evidence="4 6" id="KW-1133">Transmembrane helix</keyword>
<evidence type="ECO:0000256" key="6">
    <source>
        <dbReference type="SAM" id="Phobius"/>
    </source>
</evidence>
<dbReference type="Pfam" id="PF02361">
    <property type="entry name" value="CbiQ"/>
    <property type="match status" value="1"/>
</dbReference>
<feature type="transmembrane region" description="Helical" evidence="6">
    <location>
        <begin position="235"/>
        <end position="254"/>
    </location>
</feature>
<proteinExistence type="predicted"/>
<gene>
    <name evidence="7" type="primary">cbiQ</name>
    <name evidence="7" type="ORF">C4N18_13420</name>
</gene>
<feature type="transmembrane region" description="Helical" evidence="6">
    <location>
        <begin position="116"/>
        <end position="139"/>
    </location>
</feature>
<dbReference type="InterPro" id="IPR051611">
    <property type="entry name" value="ECF_transporter_component"/>
</dbReference>
<dbReference type="EMBL" id="CP028103">
    <property type="protein sequence ID" value="AVQ32174.1"/>
    <property type="molecule type" value="Genomic_DNA"/>
</dbReference>
<feature type="transmembrane region" description="Helical" evidence="6">
    <location>
        <begin position="26"/>
        <end position="46"/>
    </location>
</feature>
<accession>A0ABN5JIT3</accession>
<evidence type="ECO:0000313" key="8">
    <source>
        <dbReference type="Proteomes" id="UP000241238"/>
    </source>
</evidence>
<dbReference type="InterPro" id="IPR012809">
    <property type="entry name" value="ECF_CbiQ"/>
</dbReference>
<reference evidence="8" key="1">
    <citation type="journal article" date="2018" name="MSphere">
        <title>Fusobacterium Genomics Using MinION and Illumina Sequencing Enables Genome Completion and Correction.</title>
        <authorList>
            <person name="Todd S.M."/>
            <person name="Settlage R.E."/>
            <person name="Lahmers K.K."/>
            <person name="Slade D.J."/>
        </authorList>
    </citation>
    <scope>NUCLEOTIDE SEQUENCE [LARGE SCALE GENOMIC DNA]</scope>
    <source>
        <strain evidence="8">ATCC 27725</strain>
    </source>
</reference>
<keyword evidence="8" id="KW-1185">Reference proteome</keyword>
<evidence type="ECO:0000256" key="5">
    <source>
        <dbReference type="ARBA" id="ARBA00023136"/>
    </source>
</evidence>